<protein>
    <submittedName>
        <fullName evidence="7">Serine proteases of the peptidase family S9A</fullName>
    </submittedName>
</protein>
<dbReference type="GO" id="GO:0070012">
    <property type="term" value="F:oligopeptidase activity"/>
    <property type="evidence" value="ECO:0007669"/>
    <property type="project" value="TreeGrafter"/>
</dbReference>
<dbReference type="Gene3D" id="2.130.10.120">
    <property type="entry name" value="Prolyl oligopeptidase, N-terminal domain"/>
    <property type="match status" value="1"/>
</dbReference>
<dbReference type="InterPro" id="IPR002470">
    <property type="entry name" value="Peptidase_S9A"/>
</dbReference>
<dbReference type="AlphaFoldDB" id="A0A2S9GTU0"/>
<evidence type="ECO:0000259" key="5">
    <source>
        <dbReference type="Pfam" id="PF00326"/>
    </source>
</evidence>
<evidence type="ECO:0000256" key="3">
    <source>
        <dbReference type="ARBA" id="ARBA00022825"/>
    </source>
</evidence>
<dbReference type="Gene3D" id="3.40.50.1820">
    <property type="entry name" value="alpha/beta hydrolase"/>
    <property type="match status" value="1"/>
</dbReference>
<dbReference type="InterPro" id="IPR051167">
    <property type="entry name" value="Prolyl_oligopep/macrocyclase"/>
</dbReference>
<dbReference type="PRINTS" id="PR00862">
    <property type="entry name" value="PROLIGOPTASE"/>
</dbReference>
<dbReference type="InterPro" id="IPR029058">
    <property type="entry name" value="AB_hydrolase_fold"/>
</dbReference>
<feature type="domain" description="Peptidase S9A N-terminal" evidence="6">
    <location>
        <begin position="32"/>
        <end position="432"/>
    </location>
</feature>
<dbReference type="EMBL" id="PUGF01000028">
    <property type="protein sequence ID" value="PRC91145.1"/>
    <property type="molecule type" value="Genomic_DNA"/>
</dbReference>
<proteinExistence type="predicted"/>
<dbReference type="InterPro" id="IPR001375">
    <property type="entry name" value="Peptidase_S9_cat"/>
</dbReference>
<name>A0A2S9GTU0_9BURK</name>
<reference evidence="7 8" key="1">
    <citation type="submission" date="2018-02" db="EMBL/GenBank/DDBJ databases">
        <title>Solimicrobium silvestre gen. nov., sp. nov., isolated from alpine forest soil.</title>
        <authorList>
            <person name="Margesin R."/>
            <person name="Albuquerque L."/>
            <person name="Zhang D.-C."/>
            <person name="Froufe H.J.C."/>
            <person name="Severino R."/>
            <person name="Roxo I."/>
            <person name="Egas C."/>
            <person name="Da Costa M.S."/>
        </authorList>
    </citation>
    <scope>NUCLEOTIDE SEQUENCE [LARGE SCALE GENOMIC DNA]</scope>
    <source>
        <strain evidence="7 8">S20-91</strain>
    </source>
</reference>
<dbReference type="GO" id="GO:0004252">
    <property type="term" value="F:serine-type endopeptidase activity"/>
    <property type="evidence" value="ECO:0007669"/>
    <property type="project" value="InterPro"/>
</dbReference>
<keyword evidence="8" id="KW-1185">Reference proteome</keyword>
<dbReference type="InterPro" id="IPR023302">
    <property type="entry name" value="Pept_S9A_N"/>
</dbReference>
<evidence type="ECO:0000259" key="6">
    <source>
        <dbReference type="Pfam" id="PF02897"/>
    </source>
</evidence>
<feature type="domain" description="Peptidase S9 prolyl oligopeptidase catalytic" evidence="5">
    <location>
        <begin position="506"/>
        <end position="708"/>
    </location>
</feature>
<feature type="chain" id="PRO_5015461027" evidence="4">
    <location>
        <begin position="24"/>
        <end position="708"/>
    </location>
</feature>
<dbReference type="GO" id="GO:0005829">
    <property type="term" value="C:cytosol"/>
    <property type="evidence" value="ECO:0007669"/>
    <property type="project" value="TreeGrafter"/>
</dbReference>
<sequence>MKKQIIHRFFYILLSVISVTSSASPSVAPSSNDPYLWLEDIDSVRSLKWVTQQNDITKDRLSSLPGYTDLYNDALKILTSTSRIPQVEQHGAYFYNLWQDQLHPRGLFRRTTLAELSKPDTQWELLIDIDALSKSEGKLWAFGDAIFLAPENKRCLISLSPGGGDASEIREFDVEAKQFVSDGFTLPAAKSHVSWRDADTLYVATDFGPGSLTKSGYPRIVKVWQRGTALANAPTLYEGDENSMTASAGVVKIHGEKQIDVLTENLTFWNSKVSLIVDGKLQPLALPATASIHGGYHGRLVIWLKEVWVVNGRTYPAGAVVLVDPHASLEKPGAIELVVAPDAHSNVIGVVTTPNGLLVSTLDDVRGRLNRYTLGTAGWEHVKVPFPDNGSLEVKSVDDDTGDAIVQFQTFLTPPSLYFVAADGKSINLLKQQAASFDGSNFEVTQHWTKSLDGTQIPYFVVASKNIKMDGKNPVWMFSYGGFENSLTPSYSGSYEDLHGAYGKLWLERGGVFVLANIRGGGEFGPTWHTSALKENHVKAFEDFEAVAADLSRSKLSSPVHIGIEGRSNGGLLVSATMLRHPELYGAVVCGNPLIDMQRYNKLLAGASWVGEYGDPDVPEQWGYISKYSPYQNLKSGMKLPHVMFYSTTRDDRVHPGHARKMAAKMEAMNYQIEYFENVEGGHHGPVVTEQLATRIARTYSFLWQHLQ</sequence>
<dbReference type="Proteomes" id="UP000237839">
    <property type="component" value="Unassembled WGS sequence"/>
</dbReference>
<dbReference type="Pfam" id="PF00326">
    <property type="entry name" value="Peptidase_S9"/>
    <property type="match status" value="1"/>
</dbReference>
<evidence type="ECO:0000256" key="2">
    <source>
        <dbReference type="ARBA" id="ARBA00022801"/>
    </source>
</evidence>
<gene>
    <name evidence="7" type="ORF">S2091_4146</name>
</gene>
<dbReference type="RefSeq" id="WP_105533879.1">
    <property type="nucleotide sequence ID" value="NZ_PUGF01000028.1"/>
</dbReference>
<evidence type="ECO:0000256" key="4">
    <source>
        <dbReference type="SAM" id="SignalP"/>
    </source>
</evidence>
<keyword evidence="2" id="KW-0378">Hydrolase</keyword>
<keyword evidence="3" id="KW-0720">Serine protease</keyword>
<feature type="signal peptide" evidence="4">
    <location>
        <begin position="1"/>
        <end position="23"/>
    </location>
</feature>
<dbReference type="PANTHER" id="PTHR42881">
    <property type="entry name" value="PROLYL ENDOPEPTIDASE"/>
    <property type="match status" value="1"/>
</dbReference>
<dbReference type="Pfam" id="PF02897">
    <property type="entry name" value="Peptidase_S9_N"/>
    <property type="match status" value="1"/>
</dbReference>
<dbReference type="SUPFAM" id="SSF53474">
    <property type="entry name" value="alpha/beta-Hydrolases"/>
    <property type="match status" value="1"/>
</dbReference>
<accession>A0A2S9GTU0</accession>
<evidence type="ECO:0000313" key="7">
    <source>
        <dbReference type="EMBL" id="PRC91145.1"/>
    </source>
</evidence>
<comment type="caution">
    <text evidence="7">The sequence shown here is derived from an EMBL/GenBank/DDBJ whole genome shotgun (WGS) entry which is preliminary data.</text>
</comment>
<evidence type="ECO:0000256" key="1">
    <source>
        <dbReference type="ARBA" id="ARBA00022670"/>
    </source>
</evidence>
<organism evidence="7 8">
    <name type="scientific">Solimicrobium silvestre</name>
    <dbReference type="NCBI Taxonomy" id="2099400"/>
    <lineage>
        <taxon>Bacteria</taxon>
        <taxon>Pseudomonadati</taxon>
        <taxon>Pseudomonadota</taxon>
        <taxon>Betaproteobacteria</taxon>
        <taxon>Burkholderiales</taxon>
        <taxon>Oxalobacteraceae</taxon>
        <taxon>Solimicrobium</taxon>
    </lineage>
</organism>
<dbReference type="SUPFAM" id="SSF50993">
    <property type="entry name" value="Peptidase/esterase 'gauge' domain"/>
    <property type="match status" value="1"/>
</dbReference>
<keyword evidence="1 7" id="KW-0645">Protease</keyword>
<dbReference type="GO" id="GO:0006508">
    <property type="term" value="P:proteolysis"/>
    <property type="evidence" value="ECO:0007669"/>
    <property type="project" value="UniProtKB-KW"/>
</dbReference>
<evidence type="ECO:0000313" key="8">
    <source>
        <dbReference type="Proteomes" id="UP000237839"/>
    </source>
</evidence>
<dbReference type="OrthoDB" id="9801421at2"/>
<dbReference type="PANTHER" id="PTHR42881:SF13">
    <property type="entry name" value="PROLYL ENDOPEPTIDASE"/>
    <property type="match status" value="1"/>
</dbReference>
<keyword evidence="4" id="KW-0732">Signal</keyword>